<feature type="transmembrane region" description="Helical" evidence="3">
    <location>
        <begin position="211"/>
        <end position="232"/>
    </location>
</feature>
<evidence type="ECO:0000256" key="2">
    <source>
        <dbReference type="SAM" id="MobiDB-lite"/>
    </source>
</evidence>
<dbReference type="HOGENOM" id="CLU_049033_1_0_6"/>
<dbReference type="InterPro" id="IPR052534">
    <property type="entry name" value="Extracell_DNA_Util/SecSys_Comp"/>
</dbReference>
<dbReference type="Pfam" id="PF05137">
    <property type="entry name" value="PilN"/>
    <property type="match status" value="1"/>
</dbReference>
<evidence type="ECO:0000256" key="3">
    <source>
        <dbReference type="SAM" id="Phobius"/>
    </source>
</evidence>
<keyword evidence="3" id="KW-0812">Transmembrane</keyword>
<reference evidence="4 5" key="1">
    <citation type="journal article" date="2011" name="J. Bacteriol.">
        <title>Complete Genome Sequence of the Aerobic Marine Methanotroph Methylomonas methanica MC09.</title>
        <authorList>
            <person name="Boden R."/>
            <person name="Cunliffe M."/>
            <person name="Scanlan J."/>
            <person name="Moussard H."/>
            <person name="Kits K.D."/>
            <person name="Klotz M.G."/>
            <person name="Jetten M.S."/>
            <person name="Vuilleumier S."/>
            <person name="Han J."/>
            <person name="Peters L."/>
            <person name="Mikhailova N."/>
            <person name="Teshima H."/>
            <person name="Tapia R."/>
            <person name="Kyrpides N."/>
            <person name="Ivanova N."/>
            <person name="Pagani I."/>
            <person name="Cheng J.F."/>
            <person name="Goodwin L."/>
            <person name="Han C."/>
            <person name="Hauser L."/>
            <person name="Land M.L."/>
            <person name="Lapidus A."/>
            <person name="Lucas S."/>
            <person name="Pitluck S."/>
            <person name="Woyke T."/>
            <person name="Stein L."/>
            <person name="Murrell J.C."/>
        </authorList>
    </citation>
    <scope>NUCLEOTIDE SEQUENCE [LARGE SCALE GENOMIC DNA]</scope>
    <source>
        <strain evidence="4 5">MC09</strain>
    </source>
</reference>
<evidence type="ECO:0000313" key="5">
    <source>
        <dbReference type="Proteomes" id="UP000008888"/>
    </source>
</evidence>
<accession>G0A040</accession>
<sequence length="402" mass="45268">MNLDTTIDFDLKGFFQWWAGELAFLVPKSLRQHLRERHGSVIFTPLAQGFAVDFLDDEDNLIVRRSVDLNQPDSFRQLNNQYPAMEKADLVLRLSAGQALHKQLYLPVAAQENLQQVVGFELDRYTPFNAEQVYFALVPLGNTEHAQLRVLLIAVPKSRLDEQLANLASLGVLPHKVDFAPAITEFPQAGNAYNLLPDRFRRQGSKLTQSLQWLVSTVLLLLLLAVMVWPVWLEGQAVESLQTRIKQLEKQNRVVDEQQREIDALHAETQKLIDIKQQSPALLTVLNELSRLLNDETWLTHLHFSDNHMQIQGQSPAASALISTLEAAEVFSNVSFVSPLTQDKTSGRERFQISMTVDTPVSMLQADGAVPAPQPDPENLDGEPQQMPETEQQDNAEEPGDE</sequence>
<dbReference type="OrthoDB" id="5621075at2"/>
<dbReference type="eggNOG" id="COG4972">
    <property type="taxonomic scope" value="Bacteria"/>
</dbReference>
<reference evidence="5" key="3">
    <citation type="submission" date="2011-05" db="EMBL/GenBank/DDBJ databases">
        <title>Complete sequence of Methylomonas methanica MC09.</title>
        <authorList>
            <consortium name="US DOE Joint Genome Institute"/>
            <person name="Lucas S."/>
            <person name="Han J."/>
            <person name="Lapidus A."/>
            <person name="Cheng J.-F."/>
            <person name="Goodwin L."/>
            <person name="Pitluck S."/>
            <person name="Peters L."/>
            <person name="Mikhailova N."/>
            <person name="Teshima H."/>
            <person name="Han C."/>
            <person name="Tapia R."/>
            <person name="Land M."/>
            <person name="Hauser L."/>
            <person name="Kyrpides N."/>
            <person name="Ivanova N."/>
            <person name="Pagani I."/>
            <person name="Stein L."/>
            <person name="Woyke T."/>
        </authorList>
    </citation>
    <scope>NUCLEOTIDE SEQUENCE [LARGE SCALE GENOMIC DNA]</scope>
    <source>
        <strain evidence="5">MC09</strain>
    </source>
</reference>
<dbReference type="SUPFAM" id="SSF53067">
    <property type="entry name" value="Actin-like ATPase domain"/>
    <property type="match status" value="1"/>
</dbReference>
<dbReference type="Proteomes" id="UP000008888">
    <property type="component" value="Chromosome"/>
</dbReference>
<dbReference type="KEGG" id="mmt:Metme_2797"/>
<dbReference type="eggNOG" id="COG3166">
    <property type="taxonomic scope" value="Bacteria"/>
</dbReference>
<evidence type="ECO:0000313" key="4">
    <source>
        <dbReference type="EMBL" id="AEG01179.1"/>
    </source>
</evidence>
<dbReference type="PANTHER" id="PTHR40278">
    <property type="entry name" value="DNA UTILIZATION PROTEIN HOFN"/>
    <property type="match status" value="1"/>
</dbReference>
<gene>
    <name evidence="4" type="ordered locus">Metme_2797</name>
</gene>
<organism evidence="4 5">
    <name type="scientific">Methylomonas methanica (strain DSM 25384 / MC09)</name>
    <dbReference type="NCBI Taxonomy" id="857087"/>
    <lineage>
        <taxon>Bacteria</taxon>
        <taxon>Pseudomonadati</taxon>
        <taxon>Pseudomonadota</taxon>
        <taxon>Gammaproteobacteria</taxon>
        <taxon>Methylococcales</taxon>
        <taxon>Methylococcaceae</taxon>
        <taxon>Methylomonas</taxon>
    </lineage>
</organism>
<reference key="2">
    <citation type="submission" date="2011-05" db="EMBL/GenBank/DDBJ databases">
        <title>Complete genome sequence of the aerobic marine methanotroph Methylomonas methanica MC09.</title>
        <authorList>
            <person name="Boden R."/>
            <person name="Cunliffe M."/>
            <person name="Scanlan J."/>
            <person name="Moussard H."/>
            <person name="Kits K.D."/>
            <person name="Klotz M."/>
            <person name="Jetten M."/>
            <person name="Vuilleumier S."/>
            <person name="Han J."/>
            <person name="Peters L."/>
            <person name="Mikhailova N."/>
            <person name="Teshima H."/>
            <person name="Tapia R."/>
            <person name="Kyrpides N."/>
            <person name="Ivanova N."/>
            <person name="Pagani I."/>
            <person name="Cheng J.-F."/>
            <person name="Goodwin L."/>
            <person name="Han C."/>
            <person name="Hauser L."/>
            <person name="Land M."/>
            <person name="Lapidus A."/>
            <person name="Lucas S."/>
            <person name="Pitluck S."/>
            <person name="Woyke T."/>
            <person name="Stein L.Y."/>
            <person name="Murrell C."/>
        </authorList>
    </citation>
    <scope>NUCLEOTIDE SEQUENCE</scope>
    <source>
        <strain>MC09</strain>
    </source>
</reference>
<feature type="coiled-coil region" evidence="1">
    <location>
        <begin position="238"/>
        <end position="275"/>
    </location>
</feature>
<dbReference type="STRING" id="857087.Metme_2797"/>
<protein>
    <submittedName>
        <fullName evidence="4">Fimbrial assembly family protein</fullName>
    </submittedName>
</protein>
<feature type="compositionally biased region" description="Acidic residues" evidence="2">
    <location>
        <begin position="391"/>
        <end position="402"/>
    </location>
</feature>
<dbReference type="AlphaFoldDB" id="G0A040"/>
<dbReference type="EMBL" id="CP002738">
    <property type="protein sequence ID" value="AEG01179.1"/>
    <property type="molecule type" value="Genomic_DNA"/>
</dbReference>
<dbReference type="InterPro" id="IPR043129">
    <property type="entry name" value="ATPase_NBD"/>
</dbReference>
<keyword evidence="5" id="KW-1185">Reference proteome</keyword>
<feature type="region of interest" description="Disordered" evidence="2">
    <location>
        <begin position="363"/>
        <end position="402"/>
    </location>
</feature>
<name>G0A040_METMM</name>
<keyword evidence="1" id="KW-0175">Coiled coil</keyword>
<proteinExistence type="predicted"/>
<dbReference type="RefSeq" id="WP_013819414.1">
    <property type="nucleotide sequence ID" value="NC_015572.1"/>
</dbReference>
<dbReference type="InterPro" id="IPR007813">
    <property type="entry name" value="PilN"/>
</dbReference>
<keyword evidence="3" id="KW-0472">Membrane</keyword>
<dbReference type="Gene3D" id="3.30.420.380">
    <property type="match status" value="1"/>
</dbReference>
<evidence type="ECO:0000256" key="1">
    <source>
        <dbReference type="SAM" id="Coils"/>
    </source>
</evidence>
<dbReference type="PANTHER" id="PTHR40278:SF1">
    <property type="entry name" value="DNA UTILIZATION PROTEIN HOFN"/>
    <property type="match status" value="1"/>
</dbReference>
<keyword evidence="3" id="KW-1133">Transmembrane helix</keyword>